<evidence type="ECO:0000256" key="4">
    <source>
        <dbReference type="ARBA" id="ARBA00016244"/>
    </source>
</evidence>
<feature type="domain" description="Flagellar hook-associated protein 1 D2-like" evidence="9">
    <location>
        <begin position="342"/>
        <end position="422"/>
    </location>
</feature>
<dbReference type="PANTHER" id="PTHR30033">
    <property type="entry name" value="FLAGELLAR HOOK-ASSOCIATED PROTEIN 1"/>
    <property type="match status" value="1"/>
</dbReference>
<reference evidence="11 12" key="1">
    <citation type="submission" date="2024-05" db="EMBL/GenBank/DDBJ databases">
        <title>Genome Sequence and Characterization of the New Strain Purple Sulfur Bacterium of Genus Thioalkalicoccus.</title>
        <authorList>
            <person name="Bryantseva I.A."/>
            <person name="Kyndt J.A."/>
            <person name="Imhoff J.F."/>
        </authorList>
    </citation>
    <scope>NUCLEOTIDE SEQUENCE [LARGE SCALE GENOMIC DNA]</scope>
    <source>
        <strain evidence="11 12">Um2</strain>
    </source>
</reference>
<dbReference type="Pfam" id="PF06429">
    <property type="entry name" value="Flg_bbr_C"/>
    <property type="match status" value="1"/>
</dbReference>
<keyword evidence="11" id="KW-0969">Cilium</keyword>
<dbReference type="SUPFAM" id="SSF64518">
    <property type="entry name" value="Phase 1 flagellin"/>
    <property type="match status" value="1"/>
</dbReference>
<name>A0ABV4BBX0_9GAMM</name>
<evidence type="ECO:0000259" key="9">
    <source>
        <dbReference type="Pfam" id="PF21158"/>
    </source>
</evidence>
<evidence type="ECO:0000313" key="11">
    <source>
        <dbReference type="EMBL" id="MEY6431896.1"/>
    </source>
</evidence>
<evidence type="ECO:0000256" key="2">
    <source>
        <dbReference type="ARBA" id="ARBA00004613"/>
    </source>
</evidence>
<dbReference type="InterPro" id="IPR053927">
    <property type="entry name" value="FlgK_helical"/>
</dbReference>
<dbReference type="Pfam" id="PF22638">
    <property type="entry name" value="FlgK_D1"/>
    <property type="match status" value="1"/>
</dbReference>
<dbReference type="PANTHER" id="PTHR30033:SF1">
    <property type="entry name" value="FLAGELLAR HOOK-ASSOCIATED PROTEIN 1"/>
    <property type="match status" value="1"/>
</dbReference>
<keyword evidence="12" id="KW-1185">Reference proteome</keyword>
<dbReference type="NCBIfam" id="TIGR02492">
    <property type="entry name" value="flgK_ends"/>
    <property type="match status" value="1"/>
</dbReference>
<dbReference type="InterPro" id="IPR001444">
    <property type="entry name" value="Flag_bb_rod_N"/>
</dbReference>
<dbReference type="EMBL" id="JBDKXB010000005">
    <property type="protein sequence ID" value="MEY6431896.1"/>
    <property type="molecule type" value="Genomic_DNA"/>
</dbReference>
<sequence length="650" mass="67548">MGVNLIQTGLSGLNAARSGLATTSHNIANAATPGYSRQRVFQTAATPIHAGPGFVGTGTRAVDIQRSYDQFLTRELQLETAAAAQLRTHHTQAARLDALLSNSATSLTPVLQGFFDAVHQAAAEPASGAARQLLLEQMDRVTERFSLMDQRLQQTRAGVVGDIRSHVDRINTLSAEVARLNRGVAEARGSGSAPNDLLDRRDELVRQLAEHAGVTPLIQGDGTLNLFIGNGVPLVVGSETMPLAVGVSSRDPSATGLFSVGHGGTRVEVTGQVQGGALGGLIDFERGLLADAERQLGLFALGLADAANAQHRLGMDPVGRLGGDLFTNVNSPALQVARAIGQADNQGNAWLEVRIDQVGTLNGSDYRLTYDGDEGGYRLIRARDNQIVDTFADLPHSVASEGFTIRLAAGAMDAGDSFWIRPAAGAAGALRRVAADASSLALAAPVRADPVGGNIGEARIGPVTVSALSGTALTGAITLTYDAANARFAVTDPPGGTLAYSPDSDSGATLNLAVPGFGELAFTMTGAPADADRFVLAGNAQGVGDNRNALALAAQLQETPLLFGGSATLTEGYERLVTEVGGRTQGLGFAAETQEKLVRWAQDAREALSGVNLDEEAADLLRLQQAYEASARVIAVSNDLFQTLLGALRG</sequence>
<comment type="subcellular location">
    <subcellularLocation>
        <location evidence="1">Bacterial flagellum</location>
    </subcellularLocation>
    <subcellularLocation>
        <location evidence="2">Secreted</location>
    </subcellularLocation>
</comment>
<evidence type="ECO:0000259" key="7">
    <source>
        <dbReference type="Pfam" id="PF00460"/>
    </source>
</evidence>
<keyword evidence="5" id="KW-0964">Secreted</keyword>
<comment type="similarity">
    <text evidence="3">Belongs to the flagella basal body rod proteins family.</text>
</comment>
<evidence type="ECO:0000313" key="12">
    <source>
        <dbReference type="Proteomes" id="UP001564408"/>
    </source>
</evidence>
<feature type="domain" description="Flagellar basal body rod protein N-terminal" evidence="7">
    <location>
        <begin position="6"/>
        <end position="35"/>
    </location>
</feature>
<gene>
    <name evidence="11" type="primary">flgK</name>
    <name evidence="11" type="ORF">ABC977_05675</name>
</gene>
<dbReference type="InterPro" id="IPR049119">
    <property type="entry name" value="FlgK_D2-like"/>
</dbReference>
<evidence type="ECO:0000256" key="1">
    <source>
        <dbReference type="ARBA" id="ARBA00004365"/>
    </source>
</evidence>
<dbReference type="InterPro" id="IPR010930">
    <property type="entry name" value="Flg_bb/hook_C_dom"/>
</dbReference>
<keyword evidence="6" id="KW-0975">Bacterial flagellum</keyword>
<keyword evidence="11" id="KW-0966">Cell projection</keyword>
<evidence type="ECO:0000256" key="5">
    <source>
        <dbReference type="ARBA" id="ARBA00022525"/>
    </source>
</evidence>
<dbReference type="RefSeq" id="WP_369666282.1">
    <property type="nucleotide sequence ID" value="NZ_JBDKXB010000005.1"/>
</dbReference>
<evidence type="ECO:0000256" key="6">
    <source>
        <dbReference type="ARBA" id="ARBA00023143"/>
    </source>
</evidence>
<evidence type="ECO:0000259" key="10">
    <source>
        <dbReference type="Pfam" id="PF22638"/>
    </source>
</evidence>
<evidence type="ECO:0000256" key="3">
    <source>
        <dbReference type="ARBA" id="ARBA00009677"/>
    </source>
</evidence>
<protein>
    <recommendedName>
        <fullName evidence="4">Flagellar hook-associated protein 1</fullName>
    </recommendedName>
</protein>
<accession>A0ABV4BBX0</accession>
<organism evidence="11 12">
    <name type="scientific">Thioalkalicoccus limnaeus</name>
    <dbReference type="NCBI Taxonomy" id="120681"/>
    <lineage>
        <taxon>Bacteria</taxon>
        <taxon>Pseudomonadati</taxon>
        <taxon>Pseudomonadota</taxon>
        <taxon>Gammaproteobacteria</taxon>
        <taxon>Chromatiales</taxon>
        <taxon>Chromatiaceae</taxon>
        <taxon>Thioalkalicoccus</taxon>
    </lineage>
</organism>
<dbReference type="Pfam" id="PF00460">
    <property type="entry name" value="Flg_bb_rod"/>
    <property type="match status" value="1"/>
</dbReference>
<keyword evidence="11" id="KW-0282">Flagellum</keyword>
<dbReference type="InterPro" id="IPR002371">
    <property type="entry name" value="FlgK"/>
</dbReference>
<evidence type="ECO:0000259" key="8">
    <source>
        <dbReference type="Pfam" id="PF06429"/>
    </source>
</evidence>
<comment type="caution">
    <text evidence="11">The sequence shown here is derived from an EMBL/GenBank/DDBJ whole genome shotgun (WGS) entry which is preliminary data.</text>
</comment>
<dbReference type="PRINTS" id="PR01005">
    <property type="entry name" value="FLGHOOKAP1"/>
</dbReference>
<feature type="domain" description="Flagellar basal-body/hook protein C-terminal" evidence="8">
    <location>
        <begin position="609"/>
        <end position="645"/>
    </location>
</feature>
<feature type="domain" description="Flagellar hook-associated protein FlgK helical" evidence="10">
    <location>
        <begin position="94"/>
        <end position="326"/>
    </location>
</feature>
<dbReference type="Proteomes" id="UP001564408">
    <property type="component" value="Unassembled WGS sequence"/>
</dbReference>
<dbReference type="Pfam" id="PF21158">
    <property type="entry name" value="flgK_1st_1"/>
    <property type="match status" value="1"/>
</dbReference>
<proteinExistence type="inferred from homology"/>